<keyword evidence="11" id="KW-1185">Reference proteome</keyword>
<evidence type="ECO:0000256" key="2">
    <source>
        <dbReference type="ARBA" id="ARBA00004953"/>
    </source>
</evidence>
<evidence type="ECO:0000313" key="10">
    <source>
        <dbReference type="EMBL" id="TEB12605.1"/>
    </source>
</evidence>
<keyword evidence="7 9" id="KW-1133">Transmembrane helix</keyword>
<dbReference type="GO" id="GO:0009236">
    <property type="term" value="P:cobalamin biosynthetic process"/>
    <property type="evidence" value="ECO:0007669"/>
    <property type="project" value="UniProtKB-UniRule"/>
</dbReference>
<sequence>MPGNYSIYVLAAYLIDLAVGDPRWLPHPVVLIGKTIEKLECLTRRFAKSPFSLQAAGVLTAALIAGGSWLTTFLLVSWCFKLNFWAGSFLSVWLISTTIAAKGLAGAAGEIFALLKAGDLPAARAKVGMIVGRDTGEMDMGSVTRATVETVAENIVDGIVSPVFYAFIGGAPLAMAYRAVNTLDSMLGYKNERYINFGMASARLDDLANYIPARITGILLVTAAFLLRMNPQRALAAILRDAPAHPSPNSGIPESAVAGALGIRLGGLNYYGGRASFRPYMGEDRFSLEPAHIVHTVKLMYLASGLAVTAGTIISALVIYFTSLLI</sequence>
<comment type="similarity">
    <text evidence="3 9">Belongs to the CobD/CbiB family.</text>
</comment>
<dbReference type="OrthoDB" id="9811967at2"/>
<evidence type="ECO:0000256" key="9">
    <source>
        <dbReference type="HAMAP-Rule" id="MF_00024"/>
    </source>
</evidence>
<feature type="transmembrane region" description="Helical" evidence="9">
    <location>
        <begin position="299"/>
        <end position="321"/>
    </location>
</feature>
<dbReference type="InterPro" id="IPR004485">
    <property type="entry name" value="Cobalamin_biosynth_CobD/CbiB"/>
</dbReference>
<organism evidence="10 11">
    <name type="scientific">Pelotomaculum propionicicum</name>
    <dbReference type="NCBI Taxonomy" id="258475"/>
    <lineage>
        <taxon>Bacteria</taxon>
        <taxon>Bacillati</taxon>
        <taxon>Bacillota</taxon>
        <taxon>Clostridia</taxon>
        <taxon>Eubacteriales</taxon>
        <taxon>Desulfotomaculaceae</taxon>
        <taxon>Pelotomaculum</taxon>
    </lineage>
</organism>
<evidence type="ECO:0000256" key="1">
    <source>
        <dbReference type="ARBA" id="ARBA00004651"/>
    </source>
</evidence>
<dbReference type="GO" id="GO:0015420">
    <property type="term" value="F:ABC-type vitamin B12 transporter activity"/>
    <property type="evidence" value="ECO:0007669"/>
    <property type="project" value="UniProtKB-UniRule"/>
</dbReference>
<protein>
    <recommendedName>
        <fullName evidence="9">Cobalamin biosynthesis protein CobD</fullName>
    </recommendedName>
</protein>
<gene>
    <name evidence="10" type="primary">cobD_2</name>
    <name evidence="9" type="synonym">cobD</name>
    <name evidence="10" type="ORF">Pmgp_00936</name>
</gene>
<name>A0A4Y7RUF3_9FIRM</name>
<evidence type="ECO:0000256" key="5">
    <source>
        <dbReference type="ARBA" id="ARBA00022573"/>
    </source>
</evidence>
<keyword evidence="6 9" id="KW-0812">Transmembrane</keyword>
<accession>A0A4Y7RUF3</accession>
<dbReference type="GO" id="GO:0005886">
    <property type="term" value="C:plasma membrane"/>
    <property type="evidence" value="ECO:0007669"/>
    <property type="project" value="UniProtKB-SubCell"/>
</dbReference>
<feature type="transmembrane region" description="Helical" evidence="9">
    <location>
        <begin position="207"/>
        <end position="227"/>
    </location>
</feature>
<comment type="caution">
    <text evidence="10">The sequence shown here is derived from an EMBL/GenBank/DDBJ whole genome shotgun (WGS) entry which is preliminary data.</text>
</comment>
<comment type="pathway">
    <text evidence="2 9">Cofactor biosynthesis; adenosylcobalamin biosynthesis.</text>
</comment>
<dbReference type="AlphaFoldDB" id="A0A4Y7RUF3"/>
<dbReference type="NCBIfam" id="TIGR00380">
    <property type="entry name" value="cobal_cbiB"/>
    <property type="match status" value="1"/>
</dbReference>
<proteinExistence type="inferred from homology"/>
<feature type="transmembrane region" description="Helical" evidence="9">
    <location>
        <begin position="84"/>
        <end position="105"/>
    </location>
</feature>
<dbReference type="HAMAP" id="MF_00024">
    <property type="entry name" value="CobD_CbiB"/>
    <property type="match status" value="1"/>
</dbReference>
<keyword evidence="8 9" id="KW-0472">Membrane</keyword>
<comment type="function">
    <text evidence="9">Converts cobyric acid to cobinamide by the addition of aminopropanol on the F carboxylic group.</text>
</comment>
<dbReference type="RefSeq" id="WP_134212810.1">
    <property type="nucleotide sequence ID" value="NZ_QFFZ01000006.1"/>
</dbReference>
<reference evidence="10 11" key="1">
    <citation type="journal article" date="2018" name="Environ. Microbiol.">
        <title>Novel energy conservation strategies and behaviour of Pelotomaculum schinkii driving syntrophic propionate catabolism.</title>
        <authorList>
            <person name="Hidalgo-Ahumada C.A.P."/>
            <person name="Nobu M.K."/>
            <person name="Narihiro T."/>
            <person name="Tamaki H."/>
            <person name="Liu W.T."/>
            <person name="Kamagata Y."/>
            <person name="Stams A.J.M."/>
            <person name="Imachi H."/>
            <person name="Sousa D.Z."/>
        </authorList>
    </citation>
    <scope>NUCLEOTIDE SEQUENCE [LARGE SCALE GENOMIC DNA]</scope>
    <source>
        <strain evidence="10 11">MGP</strain>
    </source>
</reference>
<evidence type="ECO:0000256" key="7">
    <source>
        <dbReference type="ARBA" id="ARBA00022989"/>
    </source>
</evidence>
<dbReference type="EMBL" id="QFFZ01000006">
    <property type="protein sequence ID" value="TEB12605.1"/>
    <property type="molecule type" value="Genomic_DNA"/>
</dbReference>
<evidence type="ECO:0000313" key="11">
    <source>
        <dbReference type="Proteomes" id="UP000297597"/>
    </source>
</evidence>
<dbReference type="Proteomes" id="UP000297597">
    <property type="component" value="Unassembled WGS sequence"/>
</dbReference>
<keyword evidence="4 9" id="KW-1003">Cell membrane</keyword>
<evidence type="ECO:0000256" key="3">
    <source>
        <dbReference type="ARBA" id="ARBA00006263"/>
    </source>
</evidence>
<feature type="transmembrane region" description="Helical" evidence="9">
    <location>
        <begin position="53"/>
        <end position="78"/>
    </location>
</feature>
<dbReference type="GO" id="GO:0048472">
    <property type="term" value="F:threonine-phosphate decarboxylase activity"/>
    <property type="evidence" value="ECO:0007669"/>
    <property type="project" value="InterPro"/>
</dbReference>
<dbReference type="Pfam" id="PF03186">
    <property type="entry name" value="CobD_Cbib"/>
    <property type="match status" value="1"/>
</dbReference>
<evidence type="ECO:0000256" key="4">
    <source>
        <dbReference type="ARBA" id="ARBA00022475"/>
    </source>
</evidence>
<evidence type="ECO:0000256" key="8">
    <source>
        <dbReference type="ARBA" id="ARBA00023136"/>
    </source>
</evidence>
<feature type="transmembrane region" description="Helical" evidence="9">
    <location>
        <begin position="163"/>
        <end position="180"/>
    </location>
</feature>
<keyword evidence="5 9" id="KW-0169">Cobalamin biosynthesis</keyword>
<dbReference type="PANTHER" id="PTHR34308:SF1">
    <property type="entry name" value="COBALAMIN BIOSYNTHESIS PROTEIN CBIB"/>
    <property type="match status" value="1"/>
</dbReference>
<dbReference type="UniPathway" id="UPA00148"/>
<dbReference type="PANTHER" id="PTHR34308">
    <property type="entry name" value="COBALAMIN BIOSYNTHESIS PROTEIN CBIB"/>
    <property type="match status" value="1"/>
</dbReference>
<comment type="subcellular location">
    <subcellularLocation>
        <location evidence="1 9">Cell membrane</location>
        <topology evidence="1 9">Multi-pass membrane protein</topology>
    </subcellularLocation>
</comment>
<evidence type="ECO:0000256" key="6">
    <source>
        <dbReference type="ARBA" id="ARBA00022692"/>
    </source>
</evidence>